<evidence type="ECO:0000256" key="1">
    <source>
        <dbReference type="ARBA" id="ARBA00007274"/>
    </source>
</evidence>
<dbReference type="InterPro" id="IPR011004">
    <property type="entry name" value="Trimer_LpxA-like_sf"/>
</dbReference>
<dbReference type="SUPFAM" id="SSF51161">
    <property type="entry name" value="Trimeric LpxA-like enzymes"/>
    <property type="match status" value="1"/>
</dbReference>
<dbReference type="Gene3D" id="2.160.10.10">
    <property type="entry name" value="Hexapeptide repeat proteins"/>
    <property type="match status" value="1"/>
</dbReference>
<evidence type="ECO:0000313" key="6">
    <source>
        <dbReference type="EMBL" id="QNO46865.1"/>
    </source>
</evidence>
<dbReference type="InterPro" id="IPR056729">
    <property type="entry name" value="GMPPB_C"/>
</dbReference>
<sequence length="374" mass="40939">MKACILCGGLGTRLRPLTLERPKPLIPLLNKPSIVHLIEHLKTEGFTDAVLTLGYLGEMIEEETRKIEGIDIDCVYEQTALGTAGGVKNARSHLEDGTFMVVGGDHVLDLQLRELCRFHETNDAIVTIGLVCIDNPFEYGVCDMDADGVIHRFLEKPDAGEAFSNLVNTGIYVCDPEILDWIPGGEMYDFAKNVFPSLLDAGKEIDGFLVQGRWTDIGNHEMYRNACKWKLDQISGSARIPTPRIRDPVMIGAGSDIAESSMIVGPVVIGENTTIGARVLIGPYTTIGSNCTIEDDAHILTSHIYDNVRIGRESLIFSSIIDNDCHVHENCSLETGTVLGSRAVVSEGAILSGVRIWPNKVVKRGEHLRSDVVD</sequence>
<dbReference type="InterPro" id="IPR050486">
    <property type="entry name" value="Mannose-1P_guanyltransferase"/>
</dbReference>
<dbReference type="CDD" id="cd04181">
    <property type="entry name" value="NTP_transferase"/>
    <property type="match status" value="1"/>
</dbReference>
<feature type="domain" description="Mannose-1-phosphate guanyltransferase C-terminal" evidence="4">
    <location>
        <begin position="263"/>
        <end position="364"/>
    </location>
</feature>
<dbReference type="Pfam" id="PF00483">
    <property type="entry name" value="NTP_transferase"/>
    <property type="match status" value="1"/>
</dbReference>
<comment type="similarity">
    <text evidence="1">Belongs to the transferase hexapeptide repeat family.</text>
</comment>
<accession>A0A7G9YFT1</accession>
<dbReference type="EMBL" id="MT631122">
    <property type="protein sequence ID" value="QNO45469.1"/>
    <property type="molecule type" value="Genomic_DNA"/>
</dbReference>
<protein>
    <recommendedName>
        <fullName evidence="2">Bifunctional protein GlmU</fullName>
    </recommendedName>
</protein>
<gene>
    <name evidence="6" type="primary">glmU</name>
    <name evidence="5" type="ORF">LDPHHAMN_00020</name>
    <name evidence="6" type="ORF">OPEKEIOC_00022</name>
</gene>
<name>A0A7G9YFT1_9EURY</name>
<dbReference type="AlphaFoldDB" id="A0A7G9YFT1"/>
<organism evidence="6">
    <name type="scientific">Candidatus Methanogaster sp. ANME-2c ERB4</name>
    <dbReference type="NCBI Taxonomy" id="2759911"/>
    <lineage>
        <taxon>Archaea</taxon>
        <taxon>Methanobacteriati</taxon>
        <taxon>Methanobacteriota</taxon>
        <taxon>Stenosarchaea group</taxon>
        <taxon>Methanomicrobia</taxon>
        <taxon>Methanosarcinales</taxon>
        <taxon>ANME-2 cluster</taxon>
        <taxon>Candidatus Methanogasteraceae</taxon>
        <taxon>Candidatus Methanogaster</taxon>
    </lineage>
</organism>
<dbReference type="SUPFAM" id="SSF53448">
    <property type="entry name" value="Nucleotide-diphospho-sugar transferases"/>
    <property type="match status" value="1"/>
</dbReference>
<evidence type="ECO:0000313" key="5">
    <source>
        <dbReference type="EMBL" id="QNO45469.1"/>
    </source>
</evidence>
<feature type="domain" description="Nucleotidyl transferase" evidence="3">
    <location>
        <begin position="2"/>
        <end position="227"/>
    </location>
</feature>
<dbReference type="PANTHER" id="PTHR22572">
    <property type="entry name" value="SUGAR-1-PHOSPHATE GUANYL TRANSFERASE"/>
    <property type="match status" value="1"/>
</dbReference>
<reference evidence="6" key="1">
    <citation type="submission" date="2020-06" db="EMBL/GenBank/DDBJ databases">
        <title>Unique genomic features of the anaerobic methanotrophic archaea.</title>
        <authorList>
            <person name="Chadwick G.L."/>
            <person name="Skennerton C.T."/>
            <person name="Laso-Perez R."/>
            <person name="Leu A.O."/>
            <person name="Speth D.R."/>
            <person name="Yu H."/>
            <person name="Morgan-Lang C."/>
            <person name="Hatzenpichler R."/>
            <person name="Goudeau D."/>
            <person name="Malmstrom R."/>
            <person name="Brazelton W.J."/>
            <person name="Woyke T."/>
            <person name="Hallam S.J."/>
            <person name="Tyson G.W."/>
            <person name="Wegener G."/>
            <person name="Boetius A."/>
            <person name="Orphan V."/>
        </authorList>
    </citation>
    <scope>NUCLEOTIDE SEQUENCE</scope>
</reference>
<proteinExistence type="inferred from homology"/>
<dbReference type="InterPro" id="IPR005835">
    <property type="entry name" value="NTP_transferase_dom"/>
</dbReference>
<dbReference type="InterPro" id="IPR029044">
    <property type="entry name" value="Nucleotide-diphossugar_trans"/>
</dbReference>
<dbReference type="Pfam" id="PF25087">
    <property type="entry name" value="GMPPB_C"/>
    <property type="match status" value="1"/>
</dbReference>
<dbReference type="EMBL" id="MT631228">
    <property type="protein sequence ID" value="QNO46865.1"/>
    <property type="molecule type" value="Genomic_DNA"/>
</dbReference>
<evidence type="ECO:0000256" key="2">
    <source>
        <dbReference type="ARBA" id="ARBA00013414"/>
    </source>
</evidence>
<dbReference type="Gene3D" id="3.90.550.10">
    <property type="entry name" value="Spore Coat Polysaccharide Biosynthesis Protein SpsA, Chain A"/>
    <property type="match status" value="1"/>
</dbReference>
<evidence type="ECO:0000259" key="4">
    <source>
        <dbReference type="Pfam" id="PF25087"/>
    </source>
</evidence>
<evidence type="ECO:0000259" key="3">
    <source>
        <dbReference type="Pfam" id="PF00483"/>
    </source>
</evidence>